<dbReference type="InterPro" id="IPR046732">
    <property type="entry name" value="DUF6624"/>
</dbReference>
<reference evidence="2 3" key="1">
    <citation type="submission" date="2019-07" db="EMBL/GenBank/DDBJ databases">
        <title>Gramella aestuarii sp. nov., isolated from a tidal flat, and emended description of Gramella echinicola.</title>
        <authorList>
            <person name="Liu L."/>
        </authorList>
    </citation>
    <scope>NUCLEOTIDE SEQUENCE [LARGE SCALE GENOMIC DNA]</scope>
    <source>
        <strain evidence="2 3">BS12</strain>
    </source>
</reference>
<proteinExistence type="predicted"/>
<dbReference type="OrthoDB" id="1164858at2"/>
<dbReference type="AlphaFoldDB" id="A0A7M3SWK0"/>
<keyword evidence="3" id="KW-1185">Reference proteome</keyword>
<dbReference type="Pfam" id="PF20329">
    <property type="entry name" value="DUF6624"/>
    <property type="match status" value="1"/>
</dbReference>
<keyword evidence="1" id="KW-0732">Signal</keyword>
<gene>
    <name evidence="2" type="ORF">FLP08_00200</name>
</gene>
<protein>
    <recommendedName>
        <fullName evidence="4">HEAT repeat domain-containing protein</fullName>
    </recommendedName>
</protein>
<feature type="chain" id="PRO_5029701652" description="HEAT repeat domain-containing protein" evidence="1">
    <location>
        <begin position="25"/>
        <end position="224"/>
    </location>
</feature>
<evidence type="ECO:0008006" key="4">
    <source>
        <dbReference type="Google" id="ProtNLM"/>
    </source>
</evidence>
<name>A0A7M3SWK0_9FLAO</name>
<dbReference type="Proteomes" id="UP000460416">
    <property type="component" value="Unassembled WGS sequence"/>
</dbReference>
<comment type="caution">
    <text evidence="2">The sequence shown here is derived from an EMBL/GenBank/DDBJ whole genome shotgun (WGS) entry which is preliminary data.</text>
</comment>
<accession>A0A7M3SWK0</accession>
<dbReference type="EMBL" id="VJVW01000001">
    <property type="protein sequence ID" value="MUP40981.1"/>
    <property type="molecule type" value="Genomic_DNA"/>
</dbReference>
<evidence type="ECO:0000313" key="3">
    <source>
        <dbReference type="Proteomes" id="UP000460416"/>
    </source>
</evidence>
<sequence>MKRFRILKNHLILAILLISFSCNAQVKDCEVAELDNELIKRGEEDQAVREEVIPVAMEYQKTGKGAFKMIRLVAKQNRVDKKNQKFVAKMIEKCGWPNELSSESHNAIYLIIQHSDLEFIDKYIGQVKEKAIAGLLDKDDYATMLDRKLMYEGKAQLFGTQTFQAEDKVNLVWPIADVENLAARRDSVSLPSMEEYFALAKKEYDVDMRWDKSLSLEEAKEMKE</sequence>
<dbReference type="PROSITE" id="PS51257">
    <property type="entry name" value="PROKAR_LIPOPROTEIN"/>
    <property type="match status" value="1"/>
</dbReference>
<dbReference type="RefSeq" id="WP_156272831.1">
    <property type="nucleotide sequence ID" value="NZ_BAABGI010000005.1"/>
</dbReference>
<feature type="signal peptide" evidence="1">
    <location>
        <begin position="1"/>
        <end position="24"/>
    </location>
</feature>
<organism evidence="2 3">
    <name type="scientific">Christiangramia aestuarii</name>
    <dbReference type="NCBI Taxonomy" id="1028746"/>
    <lineage>
        <taxon>Bacteria</taxon>
        <taxon>Pseudomonadati</taxon>
        <taxon>Bacteroidota</taxon>
        <taxon>Flavobacteriia</taxon>
        <taxon>Flavobacteriales</taxon>
        <taxon>Flavobacteriaceae</taxon>
        <taxon>Christiangramia</taxon>
    </lineage>
</organism>
<evidence type="ECO:0000313" key="2">
    <source>
        <dbReference type="EMBL" id="MUP40981.1"/>
    </source>
</evidence>
<evidence type="ECO:0000256" key="1">
    <source>
        <dbReference type="SAM" id="SignalP"/>
    </source>
</evidence>